<dbReference type="EMBL" id="BLRY01000115">
    <property type="protein sequence ID" value="GFP28103.1"/>
    <property type="molecule type" value="Genomic_DNA"/>
</dbReference>
<proteinExistence type="predicted"/>
<name>A0A6V8PQH1_9ACTN</name>
<protein>
    <submittedName>
        <fullName evidence="2">Uncharacterized protein</fullName>
    </submittedName>
</protein>
<keyword evidence="4" id="KW-1185">Reference proteome</keyword>
<evidence type="ECO:0000313" key="3">
    <source>
        <dbReference type="Proteomes" id="UP000576480"/>
    </source>
</evidence>
<evidence type="ECO:0000313" key="2">
    <source>
        <dbReference type="EMBL" id="GFP34497.1"/>
    </source>
</evidence>
<dbReference type="EMBL" id="BLSB01000008">
    <property type="protein sequence ID" value="GFP34497.1"/>
    <property type="molecule type" value="Genomic_DNA"/>
</dbReference>
<dbReference type="AlphaFoldDB" id="A0A6V8PQH1"/>
<evidence type="ECO:0000313" key="1">
    <source>
        <dbReference type="EMBL" id="GFP28103.1"/>
    </source>
</evidence>
<sequence>MGKIHWALVWVERGRVTLYNPAEKSLPDMPPDPYHGKRDAYVGVQVAGLYLFIFWQRLQKDQSAGATSDYLVGDAGNLL</sequence>
<organism evidence="2 3">
    <name type="scientific">Candidatus Hakubella thermalkaliphila</name>
    <dbReference type="NCBI Taxonomy" id="2754717"/>
    <lineage>
        <taxon>Bacteria</taxon>
        <taxon>Bacillati</taxon>
        <taxon>Actinomycetota</taxon>
        <taxon>Actinomycetota incertae sedis</taxon>
        <taxon>Candidatus Hakubellales</taxon>
        <taxon>Candidatus Hakubellaceae</taxon>
        <taxon>Candidatus Hakubella</taxon>
    </lineage>
</organism>
<reference evidence="3 4" key="1">
    <citation type="journal article" date="2020" name="Front. Microbiol.">
        <title>Single-cell genomics of novel Actinobacteria with the Wood-Ljungdahl pathway discovered in a serpentinizing system.</title>
        <authorList>
            <person name="Merino N."/>
            <person name="Kawai M."/>
            <person name="Boyd E.S."/>
            <person name="Colman D.R."/>
            <person name="McGlynn S.E."/>
            <person name="Nealson K.H."/>
            <person name="Kurokawa K."/>
            <person name="Hongoh Y."/>
        </authorList>
    </citation>
    <scope>NUCLEOTIDE SEQUENCE [LARGE SCALE GENOMIC DNA]</scope>
    <source>
        <strain evidence="1 4">S33</strain>
        <strain evidence="2 3">S43</strain>
    </source>
</reference>
<dbReference type="Proteomes" id="UP000576480">
    <property type="component" value="Unassembled WGS sequence"/>
</dbReference>
<evidence type="ECO:0000313" key="4">
    <source>
        <dbReference type="Proteomes" id="UP000591948"/>
    </source>
</evidence>
<comment type="caution">
    <text evidence="2">The sequence shown here is derived from an EMBL/GenBank/DDBJ whole genome shotgun (WGS) entry which is preliminary data.</text>
</comment>
<dbReference type="Proteomes" id="UP000591948">
    <property type="component" value="Unassembled WGS sequence"/>
</dbReference>
<gene>
    <name evidence="1" type="ORF">HKBW3S33_01520</name>
    <name evidence="2" type="ORF">HKBW3S43_00290</name>
</gene>
<accession>A0A6V8PQH1</accession>